<organism evidence="1 2">
    <name type="scientific">Streptomyces chengmaiensis</name>
    <dbReference type="NCBI Taxonomy" id="3040919"/>
    <lineage>
        <taxon>Bacteria</taxon>
        <taxon>Bacillati</taxon>
        <taxon>Actinomycetota</taxon>
        <taxon>Actinomycetes</taxon>
        <taxon>Kitasatosporales</taxon>
        <taxon>Streptomycetaceae</taxon>
        <taxon>Streptomyces</taxon>
    </lineage>
</organism>
<keyword evidence="2" id="KW-1185">Reference proteome</keyword>
<protein>
    <submittedName>
        <fullName evidence="1">Uncharacterized protein</fullName>
    </submittedName>
</protein>
<dbReference type="EMBL" id="JARWBG010000015">
    <property type="protein sequence ID" value="MDH2390095.1"/>
    <property type="molecule type" value="Genomic_DNA"/>
</dbReference>
<reference evidence="1 2" key="1">
    <citation type="submission" date="2023-04" db="EMBL/GenBank/DDBJ databases">
        <title>Streptomyces chengmaiensis sp. nov. isolated from the stem of mangrove plant in Hainan.</title>
        <authorList>
            <person name="Huang X."/>
            <person name="Zhou S."/>
            <person name="Chu X."/>
            <person name="Xie Y."/>
            <person name="Lin Y."/>
        </authorList>
    </citation>
    <scope>NUCLEOTIDE SEQUENCE [LARGE SCALE GENOMIC DNA]</scope>
    <source>
        <strain evidence="1 2">HNM0663</strain>
    </source>
</reference>
<sequence>MANKETETDNEPETYVRYSAFSREVRPIGEPITHAEDSAEMLAENGTLVRARPHYRVPTSQSCLTVVRSPFSFEAYVKRVICDDMVLVEFAWKTESAPWQMTGAFKPSELHKVHFCECAACKGKNGIQEKDGV</sequence>
<accession>A0ABT6HNB4</accession>
<comment type="caution">
    <text evidence="1">The sequence shown here is derived from an EMBL/GenBank/DDBJ whole genome shotgun (WGS) entry which is preliminary data.</text>
</comment>
<evidence type="ECO:0000313" key="1">
    <source>
        <dbReference type="EMBL" id="MDH2390095.1"/>
    </source>
</evidence>
<proteinExistence type="predicted"/>
<name>A0ABT6HNB4_9ACTN</name>
<dbReference type="RefSeq" id="WP_279928515.1">
    <property type="nucleotide sequence ID" value="NZ_JARWBG010000015.1"/>
</dbReference>
<dbReference type="Proteomes" id="UP001223144">
    <property type="component" value="Unassembled WGS sequence"/>
</dbReference>
<gene>
    <name evidence="1" type="ORF">QCN29_15100</name>
</gene>
<evidence type="ECO:0000313" key="2">
    <source>
        <dbReference type="Proteomes" id="UP001223144"/>
    </source>
</evidence>